<evidence type="ECO:0000256" key="16">
    <source>
        <dbReference type="ARBA" id="ARBA00047928"/>
    </source>
</evidence>
<dbReference type="Gene3D" id="1.20.140.40">
    <property type="entry name" value="Invertase/pectin methylesterase inhibitor family protein"/>
    <property type="match status" value="1"/>
</dbReference>
<dbReference type="InterPro" id="IPR000070">
    <property type="entry name" value="Pectinesterase_cat"/>
</dbReference>
<dbReference type="SUPFAM" id="SSF46689">
    <property type="entry name" value="Homeodomain-like"/>
    <property type="match status" value="2"/>
</dbReference>
<evidence type="ECO:0000256" key="12">
    <source>
        <dbReference type="ARBA" id="ARBA00023125"/>
    </source>
</evidence>
<reference evidence="22" key="1">
    <citation type="submission" date="2020-06" db="EMBL/GenBank/DDBJ databases">
        <authorList>
            <person name="Li T."/>
            <person name="Hu X."/>
            <person name="Zhang T."/>
            <person name="Song X."/>
            <person name="Zhang H."/>
            <person name="Dai N."/>
            <person name="Sheng W."/>
            <person name="Hou X."/>
            <person name="Wei L."/>
        </authorList>
    </citation>
    <scope>NUCLEOTIDE SEQUENCE</scope>
    <source>
        <strain evidence="22">K16</strain>
        <tissue evidence="22">Leaf</tissue>
    </source>
</reference>
<feature type="compositionally biased region" description="Polar residues" evidence="18">
    <location>
        <begin position="52"/>
        <end position="62"/>
    </location>
</feature>
<evidence type="ECO:0000256" key="3">
    <source>
        <dbReference type="ARBA" id="ARBA00005184"/>
    </source>
</evidence>
<dbReference type="Pfam" id="PF23082">
    <property type="entry name" value="Myb_DNA-binding_2"/>
    <property type="match status" value="1"/>
</dbReference>
<dbReference type="InterPro" id="IPR017884">
    <property type="entry name" value="SANT_dom"/>
</dbReference>
<feature type="domain" description="SANT" evidence="20">
    <location>
        <begin position="101"/>
        <end position="149"/>
    </location>
</feature>
<feature type="domain" description="Myb-like" evidence="19">
    <location>
        <begin position="93"/>
        <end position="145"/>
    </location>
</feature>
<dbReference type="SUPFAM" id="SSF101148">
    <property type="entry name" value="Plant invertase/pectin methylesterase inhibitor"/>
    <property type="match status" value="1"/>
</dbReference>
<dbReference type="Proteomes" id="UP001289374">
    <property type="component" value="Unassembled WGS sequence"/>
</dbReference>
<dbReference type="InterPro" id="IPR035513">
    <property type="entry name" value="Invertase/methylesterase_inhib"/>
</dbReference>
<dbReference type="CDD" id="cd15798">
    <property type="entry name" value="PMEI-like_3"/>
    <property type="match status" value="1"/>
</dbReference>
<dbReference type="GO" id="GO:0003677">
    <property type="term" value="F:DNA binding"/>
    <property type="evidence" value="ECO:0007669"/>
    <property type="project" value="UniProtKB-KW"/>
</dbReference>
<evidence type="ECO:0000256" key="7">
    <source>
        <dbReference type="ARBA" id="ARBA00022512"/>
    </source>
</evidence>
<dbReference type="Pfam" id="PF01095">
    <property type="entry name" value="Pectinesterase"/>
    <property type="match status" value="1"/>
</dbReference>
<evidence type="ECO:0000259" key="20">
    <source>
        <dbReference type="PROSITE" id="PS51293"/>
    </source>
</evidence>
<feature type="domain" description="Myb-like" evidence="19">
    <location>
        <begin position="3"/>
        <end position="49"/>
    </location>
</feature>
<evidence type="ECO:0000313" key="22">
    <source>
        <dbReference type="EMBL" id="KAK4400184.1"/>
    </source>
</evidence>
<comment type="caution">
    <text evidence="22">The sequence shown here is derived from an EMBL/GenBank/DDBJ whole genome shotgun (WGS) entry which is preliminary data.</text>
</comment>
<evidence type="ECO:0000259" key="21">
    <source>
        <dbReference type="PROSITE" id="PS51294"/>
    </source>
</evidence>
<dbReference type="FunFam" id="1.10.10.60:FF:000009">
    <property type="entry name" value="transcription factor MYB1R1"/>
    <property type="match status" value="1"/>
</dbReference>
<evidence type="ECO:0000256" key="6">
    <source>
        <dbReference type="ARBA" id="ARBA00013229"/>
    </source>
</evidence>
<keyword evidence="7" id="KW-0134">Cell wall</keyword>
<sequence length="745" mass="80962">MPADESSSSMWSREQDKLFEKAIATYPEDSSDRWEKIAADVPGKSVEEVPCYNSSSDGSTSHAGDEATGRKGGNFGHLNSDSNHGGRSSRSDQERRKGIAWTEDEHRLFLLGLDKYGKGDWRSISRNFVVTRTPTQVASHAQKYFIRLNSMNKDRRRSSIHDITSVNSGDISVPQGPITGQTNGSAVAGPSGKSNKSLPQTPVAAPGVAMYGPPTIGQPIGGPLVSAVGTPVNLPPPPHLAYGVGAPLPGSVVPGAPLNMGPMTYPVPHTSAHRVSKNFSDKGILVRTIEDLHENILLSALEGCQEFLSLALYNLNLSLPTSAGALTTSENRTNFRTWLSAAGADLRTCMDGFEYAPDEVRKIVSANLDNSTRLVGTSLAIVSMIDGYISPHEKPSTVATSKPSSDWVPAWLSPEDRMLLHDTKGTVIPDVVVAADGSGDYDTINEAIEAVPENSDRRFIIYVKKGVYHENVRIGSDKWNVMMYGDGMERTIVSSNLSNGTGTSTSMSATFAAIGKGFLGRDMGFQNTAGAINHQAVALLSASDKSVFHRCLIDAYQDTLCAQSNRQFYRGCNIYGTIDFIFGDSSVVIQDCNILVKRPLPYQKNTITAQGRSDPFSNTGISIQKCRVTAAEDLGDIKTFLGRPWRDYSTTVIMESQLERLIDPLGWLPWPNSTTAPDTIYYVEYNNSGPGANTTNRVEWKGLKVNVTQDDARKFTVRSFINGDQWIPSMGVPFQADLYFETKGS</sequence>
<keyword evidence="14" id="KW-0539">Nucleus</keyword>
<dbReference type="CDD" id="cd00167">
    <property type="entry name" value="SANT"/>
    <property type="match status" value="2"/>
</dbReference>
<evidence type="ECO:0000256" key="4">
    <source>
        <dbReference type="ARBA" id="ARBA00006027"/>
    </source>
</evidence>
<dbReference type="SMART" id="SM00856">
    <property type="entry name" value="PMEI"/>
    <property type="match status" value="1"/>
</dbReference>
<keyword evidence="15" id="KW-0961">Cell wall biogenesis/degradation</keyword>
<proteinExistence type="inferred from homology"/>
<protein>
    <recommendedName>
        <fullName evidence="6">pectinesterase</fullName>
        <ecNumber evidence="6">3.1.1.11</ecNumber>
    </recommendedName>
</protein>
<dbReference type="Gene3D" id="2.160.20.10">
    <property type="entry name" value="Single-stranded right-handed beta-helix, Pectin lyase-like"/>
    <property type="match status" value="1"/>
</dbReference>
<keyword evidence="8" id="KW-0964">Secreted</keyword>
<feature type="region of interest" description="Disordered" evidence="18">
    <location>
        <begin position="165"/>
        <end position="201"/>
    </location>
</feature>
<evidence type="ECO:0000256" key="11">
    <source>
        <dbReference type="ARBA" id="ARBA00023085"/>
    </source>
</evidence>
<evidence type="ECO:0000313" key="23">
    <source>
        <dbReference type="Proteomes" id="UP001289374"/>
    </source>
</evidence>
<evidence type="ECO:0000256" key="9">
    <source>
        <dbReference type="ARBA" id="ARBA00022801"/>
    </source>
</evidence>
<dbReference type="PROSITE" id="PS00503">
    <property type="entry name" value="PECTINESTERASE_2"/>
    <property type="match status" value="1"/>
</dbReference>
<comment type="catalytic activity">
    <reaction evidence="16">
        <text>[(1-&gt;4)-alpha-D-galacturonosyl methyl ester](n) + n H2O = [(1-&gt;4)-alpha-D-galacturonosyl](n) + n methanol + n H(+)</text>
        <dbReference type="Rhea" id="RHEA:22380"/>
        <dbReference type="Rhea" id="RHEA-COMP:14570"/>
        <dbReference type="Rhea" id="RHEA-COMP:14573"/>
        <dbReference type="ChEBI" id="CHEBI:15377"/>
        <dbReference type="ChEBI" id="CHEBI:15378"/>
        <dbReference type="ChEBI" id="CHEBI:17790"/>
        <dbReference type="ChEBI" id="CHEBI:140522"/>
        <dbReference type="ChEBI" id="CHEBI:140523"/>
        <dbReference type="EC" id="3.1.1.11"/>
    </reaction>
</comment>
<comment type="subcellular location">
    <subcellularLocation>
        <location evidence="1">Nucleus</location>
    </subcellularLocation>
    <subcellularLocation>
        <location evidence="2">Secreted</location>
        <location evidence="2">Cell wall</location>
    </subcellularLocation>
</comment>
<dbReference type="GO" id="GO:0005634">
    <property type="term" value="C:nucleus"/>
    <property type="evidence" value="ECO:0007669"/>
    <property type="project" value="UniProtKB-SubCell"/>
</dbReference>
<evidence type="ECO:0000256" key="1">
    <source>
        <dbReference type="ARBA" id="ARBA00004123"/>
    </source>
</evidence>
<evidence type="ECO:0000256" key="5">
    <source>
        <dbReference type="ARBA" id="ARBA00007786"/>
    </source>
</evidence>
<dbReference type="InterPro" id="IPR009057">
    <property type="entry name" value="Homeodomain-like_sf"/>
</dbReference>
<evidence type="ECO:0000256" key="2">
    <source>
        <dbReference type="ARBA" id="ARBA00004191"/>
    </source>
</evidence>
<evidence type="ECO:0000256" key="10">
    <source>
        <dbReference type="ARBA" id="ARBA00023015"/>
    </source>
</evidence>
<name>A0AAE1WVW3_9LAMI</name>
<comment type="similarity">
    <text evidence="4">In the N-terminal section; belongs to the PMEI family.</text>
</comment>
<dbReference type="InterPro" id="IPR033131">
    <property type="entry name" value="Pectinesterase_Asp_AS"/>
</dbReference>
<dbReference type="PROSITE" id="PS51294">
    <property type="entry name" value="HTH_MYB"/>
    <property type="match status" value="1"/>
</dbReference>
<dbReference type="InterPro" id="IPR011050">
    <property type="entry name" value="Pectin_lyase_fold/virulence"/>
</dbReference>
<keyword evidence="23" id="KW-1185">Reference proteome</keyword>
<dbReference type="Pfam" id="PF04043">
    <property type="entry name" value="PMEI"/>
    <property type="match status" value="1"/>
</dbReference>
<dbReference type="Pfam" id="PF00249">
    <property type="entry name" value="Myb_DNA-binding"/>
    <property type="match status" value="1"/>
</dbReference>
<keyword evidence="12" id="KW-0238">DNA-binding</keyword>
<evidence type="ECO:0000259" key="19">
    <source>
        <dbReference type="PROSITE" id="PS50090"/>
    </source>
</evidence>
<feature type="active site" evidence="17">
    <location>
        <position position="579"/>
    </location>
</feature>
<accession>A0AAE1WVW3</accession>
<evidence type="ECO:0000256" key="17">
    <source>
        <dbReference type="PROSITE-ProRule" id="PRU10040"/>
    </source>
</evidence>
<gene>
    <name evidence="22" type="ORF">Sango_1124500</name>
</gene>
<dbReference type="PROSITE" id="PS50090">
    <property type="entry name" value="MYB_LIKE"/>
    <property type="match status" value="2"/>
</dbReference>
<dbReference type="SMART" id="SM00717">
    <property type="entry name" value="SANT"/>
    <property type="match status" value="2"/>
</dbReference>
<feature type="compositionally biased region" description="Polar residues" evidence="18">
    <location>
        <begin position="77"/>
        <end position="88"/>
    </location>
</feature>
<feature type="region of interest" description="Disordered" evidence="18">
    <location>
        <begin position="22"/>
        <end position="97"/>
    </location>
</feature>
<dbReference type="PANTHER" id="PTHR31707">
    <property type="entry name" value="PECTINESTERASE"/>
    <property type="match status" value="1"/>
</dbReference>
<dbReference type="GO" id="GO:0004857">
    <property type="term" value="F:enzyme inhibitor activity"/>
    <property type="evidence" value="ECO:0007669"/>
    <property type="project" value="InterPro"/>
</dbReference>
<keyword evidence="9" id="KW-0378">Hydrolase</keyword>
<dbReference type="SUPFAM" id="SSF51126">
    <property type="entry name" value="Pectin lyase-like"/>
    <property type="match status" value="1"/>
</dbReference>
<dbReference type="InterPro" id="IPR006501">
    <property type="entry name" value="Pectinesterase_inhib_dom"/>
</dbReference>
<dbReference type="AlphaFoldDB" id="A0AAE1WVW3"/>
<comment type="similarity">
    <text evidence="5">In the C-terminal section; belongs to the pectinesterase family.</text>
</comment>
<dbReference type="GO" id="GO:0030599">
    <property type="term" value="F:pectinesterase activity"/>
    <property type="evidence" value="ECO:0007669"/>
    <property type="project" value="UniProtKB-EC"/>
</dbReference>
<feature type="domain" description="HTH myb-type" evidence="21">
    <location>
        <begin position="92"/>
        <end position="149"/>
    </location>
</feature>
<dbReference type="PROSITE" id="PS51293">
    <property type="entry name" value="SANT"/>
    <property type="match status" value="2"/>
</dbReference>
<evidence type="ECO:0000256" key="14">
    <source>
        <dbReference type="ARBA" id="ARBA00023242"/>
    </source>
</evidence>
<keyword evidence="13" id="KW-0804">Transcription</keyword>
<feature type="domain" description="SANT" evidence="20">
    <location>
        <begin position="6"/>
        <end position="49"/>
    </location>
</feature>
<dbReference type="FunFam" id="2.160.20.10:FF:000001">
    <property type="entry name" value="Pectinesterase"/>
    <property type="match status" value="1"/>
</dbReference>
<dbReference type="InterPro" id="IPR001005">
    <property type="entry name" value="SANT/Myb"/>
</dbReference>
<evidence type="ECO:0000256" key="18">
    <source>
        <dbReference type="SAM" id="MobiDB-lite"/>
    </source>
</evidence>
<dbReference type="InterPro" id="IPR012334">
    <property type="entry name" value="Pectin_lyas_fold"/>
</dbReference>
<evidence type="ECO:0000256" key="8">
    <source>
        <dbReference type="ARBA" id="ARBA00022525"/>
    </source>
</evidence>
<reference evidence="22" key="2">
    <citation type="journal article" date="2024" name="Plant">
        <title>Genomic evolution and insights into agronomic trait innovations of Sesamum species.</title>
        <authorList>
            <person name="Miao H."/>
            <person name="Wang L."/>
            <person name="Qu L."/>
            <person name="Liu H."/>
            <person name="Sun Y."/>
            <person name="Le M."/>
            <person name="Wang Q."/>
            <person name="Wei S."/>
            <person name="Zheng Y."/>
            <person name="Lin W."/>
            <person name="Duan Y."/>
            <person name="Cao H."/>
            <person name="Xiong S."/>
            <person name="Wang X."/>
            <person name="Wei L."/>
            <person name="Li C."/>
            <person name="Ma Q."/>
            <person name="Ju M."/>
            <person name="Zhao R."/>
            <person name="Li G."/>
            <person name="Mu C."/>
            <person name="Tian Q."/>
            <person name="Mei H."/>
            <person name="Zhang T."/>
            <person name="Gao T."/>
            <person name="Zhang H."/>
        </authorList>
    </citation>
    <scope>NUCLEOTIDE SEQUENCE</scope>
    <source>
        <strain evidence="22">K16</strain>
    </source>
</reference>
<keyword evidence="10" id="KW-0805">Transcription regulation</keyword>
<comment type="pathway">
    <text evidence="3">Glycan metabolism; pectin degradation; 2-dehydro-3-deoxy-D-gluconate from pectin: step 1/5.</text>
</comment>
<dbReference type="EC" id="3.1.1.11" evidence="6"/>
<dbReference type="InterPro" id="IPR017930">
    <property type="entry name" value="Myb_dom"/>
</dbReference>
<dbReference type="NCBIfam" id="TIGR01557">
    <property type="entry name" value="myb_SHAQKYF"/>
    <property type="match status" value="1"/>
</dbReference>
<evidence type="ECO:0000256" key="15">
    <source>
        <dbReference type="ARBA" id="ARBA00023316"/>
    </source>
</evidence>
<dbReference type="EMBL" id="JACGWL010000006">
    <property type="protein sequence ID" value="KAK4400184.1"/>
    <property type="molecule type" value="Genomic_DNA"/>
</dbReference>
<organism evidence="22 23">
    <name type="scientific">Sesamum angolense</name>
    <dbReference type="NCBI Taxonomy" id="2727404"/>
    <lineage>
        <taxon>Eukaryota</taxon>
        <taxon>Viridiplantae</taxon>
        <taxon>Streptophyta</taxon>
        <taxon>Embryophyta</taxon>
        <taxon>Tracheophyta</taxon>
        <taxon>Spermatophyta</taxon>
        <taxon>Magnoliopsida</taxon>
        <taxon>eudicotyledons</taxon>
        <taxon>Gunneridae</taxon>
        <taxon>Pentapetalae</taxon>
        <taxon>asterids</taxon>
        <taxon>lamiids</taxon>
        <taxon>Lamiales</taxon>
        <taxon>Pedaliaceae</taxon>
        <taxon>Sesamum</taxon>
    </lineage>
</organism>
<dbReference type="Gene3D" id="1.10.10.60">
    <property type="entry name" value="Homeodomain-like"/>
    <property type="match status" value="2"/>
</dbReference>
<keyword evidence="11" id="KW-0063">Aspartyl esterase</keyword>
<dbReference type="InterPro" id="IPR006447">
    <property type="entry name" value="Myb_dom_plants"/>
</dbReference>
<dbReference type="GO" id="GO:0042545">
    <property type="term" value="P:cell wall modification"/>
    <property type="evidence" value="ECO:0007669"/>
    <property type="project" value="InterPro"/>
</dbReference>
<evidence type="ECO:0000256" key="13">
    <source>
        <dbReference type="ARBA" id="ARBA00023163"/>
    </source>
</evidence>